<dbReference type="EMBL" id="BABS01000050">
    <property type="protein sequence ID" value="GAA08773.1"/>
    <property type="molecule type" value="Genomic_DNA"/>
</dbReference>
<gene>
    <name evidence="1" type="ORF">ATPR_1777</name>
</gene>
<evidence type="ECO:0000313" key="2">
    <source>
        <dbReference type="Proteomes" id="UP000004319"/>
    </source>
</evidence>
<proteinExistence type="predicted"/>
<accession>F7VEH8</accession>
<name>F7VEH8_9PROT</name>
<dbReference type="AlphaFoldDB" id="F7VEH8"/>
<reference evidence="1 2" key="1">
    <citation type="journal article" date="2011" name="Biochem. Biophys. Res. Commun.">
        <title>Increased number of Arginine-based salt bridges contributes to the thermotolerance of thermotolerant acetic acid bacteria, Acetobacter tropicalis SKU1100.</title>
        <authorList>
            <person name="Matsutani M."/>
            <person name="Hirakawa H."/>
            <person name="Nishikura M."/>
            <person name="Soemphol W."/>
            <person name="Ali I.A.I."/>
            <person name="Yakushi T."/>
            <person name="Matsushita K."/>
        </authorList>
    </citation>
    <scope>NUCLEOTIDE SEQUENCE [LARGE SCALE GENOMIC DNA]</scope>
    <source>
        <strain evidence="1 2">NBRC 101654</strain>
    </source>
</reference>
<protein>
    <submittedName>
        <fullName evidence="1">Uncharacterized protein</fullName>
    </submittedName>
</protein>
<sequence>MEHAAGFFLLSVSFENIKTERSCLKHMRGLIGMKGQRIQAKKDEPVTR</sequence>
<evidence type="ECO:0000313" key="1">
    <source>
        <dbReference type="EMBL" id="GAA08773.1"/>
    </source>
</evidence>
<organism evidence="1 2">
    <name type="scientific">Acetobacter tropicalis NBRC 101654</name>
    <dbReference type="NCBI Taxonomy" id="749388"/>
    <lineage>
        <taxon>Bacteria</taxon>
        <taxon>Pseudomonadati</taxon>
        <taxon>Pseudomonadota</taxon>
        <taxon>Alphaproteobacteria</taxon>
        <taxon>Acetobacterales</taxon>
        <taxon>Acetobacteraceae</taxon>
        <taxon>Acetobacter</taxon>
    </lineage>
</organism>
<dbReference type="Proteomes" id="UP000004319">
    <property type="component" value="Unassembled WGS sequence"/>
</dbReference>
<comment type="caution">
    <text evidence="1">The sequence shown here is derived from an EMBL/GenBank/DDBJ whole genome shotgun (WGS) entry which is preliminary data.</text>
</comment>